<organism evidence="1 2">
    <name type="scientific">Cyphellophora europaea (strain CBS 101466)</name>
    <name type="common">Phialophora europaea</name>
    <dbReference type="NCBI Taxonomy" id="1220924"/>
    <lineage>
        <taxon>Eukaryota</taxon>
        <taxon>Fungi</taxon>
        <taxon>Dikarya</taxon>
        <taxon>Ascomycota</taxon>
        <taxon>Pezizomycotina</taxon>
        <taxon>Eurotiomycetes</taxon>
        <taxon>Chaetothyriomycetidae</taxon>
        <taxon>Chaetothyriales</taxon>
        <taxon>Cyphellophoraceae</taxon>
        <taxon>Cyphellophora</taxon>
    </lineage>
</organism>
<reference evidence="1 2" key="1">
    <citation type="submission" date="2013-03" db="EMBL/GenBank/DDBJ databases">
        <title>The Genome Sequence of Phialophora europaea CBS 101466.</title>
        <authorList>
            <consortium name="The Broad Institute Genomics Platform"/>
            <person name="Cuomo C."/>
            <person name="de Hoog S."/>
            <person name="Gorbushina A."/>
            <person name="Walker B."/>
            <person name="Young S.K."/>
            <person name="Zeng Q."/>
            <person name="Gargeya S."/>
            <person name="Fitzgerald M."/>
            <person name="Haas B."/>
            <person name="Abouelleil A."/>
            <person name="Allen A.W."/>
            <person name="Alvarado L."/>
            <person name="Arachchi H.M."/>
            <person name="Berlin A.M."/>
            <person name="Chapman S.B."/>
            <person name="Gainer-Dewar J."/>
            <person name="Goldberg J."/>
            <person name="Griggs A."/>
            <person name="Gujja S."/>
            <person name="Hansen M."/>
            <person name="Howarth C."/>
            <person name="Imamovic A."/>
            <person name="Ireland A."/>
            <person name="Larimer J."/>
            <person name="McCowan C."/>
            <person name="Murphy C."/>
            <person name="Pearson M."/>
            <person name="Poon T.W."/>
            <person name="Priest M."/>
            <person name="Roberts A."/>
            <person name="Saif S."/>
            <person name="Shea T."/>
            <person name="Sisk P."/>
            <person name="Sykes S."/>
            <person name="Wortman J."/>
            <person name="Nusbaum C."/>
            <person name="Birren B."/>
        </authorList>
    </citation>
    <scope>NUCLEOTIDE SEQUENCE [LARGE SCALE GENOMIC DNA]</scope>
    <source>
        <strain evidence="1 2">CBS 101466</strain>
    </source>
</reference>
<dbReference type="VEuPathDB" id="FungiDB:HMPREF1541_00034"/>
<dbReference type="RefSeq" id="XP_008710565.1">
    <property type="nucleotide sequence ID" value="XM_008712343.1"/>
</dbReference>
<evidence type="ECO:0000313" key="2">
    <source>
        <dbReference type="Proteomes" id="UP000030752"/>
    </source>
</evidence>
<dbReference type="GeneID" id="19967373"/>
<dbReference type="EMBL" id="KB822711">
    <property type="protein sequence ID" value="ETN45853.1"/>
    <property type="molecule type" value="Genomic_DNA"/>
</dbReference>
<accession>W2SCV4</accession>
<dbReference type="Proteomes" id="UP000030752">
    <property type="component" value="Unassembled WGS sequence"/>
</dbReference>
<protein>
    <submittedName>
        <fullName evidence="1">Uncharacterized protein</fullName>
    </submittedName>
</protein>
<dbReference type="HOGENOM" id="CLU_2922570_0_0_1"/>
<sequence>MTPWVEGMRMGQKFDADCGLGGSPEEIHLPRSHDWLGIGDEAYAKPREDLPKTGPRYGSYG</sequence>
<dbReference type="AlphaFoldDB" id="W2SCV4"/>
<keyword evidence="2" id="KW-1185">Reference proteome</keyword>
<name>W2SCV4_CYPE1</name>
<dbReference type="InParanoid" id="W2SCV4"/>
<gene>
    <name evidence="1" type="ORF">HMPREF1541_00034</name>
</gene>
<evidence type="ECO:0000313" key="1">
    <source>
        <dbReference type="EMBL" id="ETN45853.1"/>
    </source>
</evidence>
<proteinExistence type="predicted"/>